<comment type="caution">
    <text evidence="4">The sequence shown here is derived from an EMBL/GenBank/DDBJ whole genome shotgun (WGS) entry which is preliminary data.</text>
</comment>
<dbReference type="Gene3D" id="1.10.150.310">
    <property type="entry name" value="Tex RuvX-like domain-like"/>
    <property type="match status" value="1"/>
</dbReference>
<keyword evidence="5" id="KW-1185">Reference proteome</keyword>
<evidence type="ECO:0000256" key="1">
    <source>
        <dbReference type="SAM" id="MobiDB-lite"/>
    </source>
</evidence>
<organism evidence="4 5">
    <name type="scientific">Saccharopolyspora hordei</name>
    <dbReference type="NCBI Taxonomy" id="1838"/>
    <lineage>
        <taxon>Bacteria</taxon>
        <taxon>Bacillati</taxon>
        <taxon>Actinomycetota</taxon>
        <taxon>Actinomycetes</taxon>
        <taxon>Pseudonocardiales</taxon>
        <taxon>Pseudonocardiaceae</taxon>
        <taxon>Saccharopolyspora</taxon>
    </lineage>
</organism>
<keyword evidence="2" id="KW-0472">Membrane</keyword>
<dbReference type="Gene3D" id="3.10.560.10">
    <property type="entry name" value="Outer membrane lipoprotein wza domain like"/>
    <property type="match status" value="1"/>
</dbReference>
<sequence>MVHAHAFRTTAEPDEDLDPRSRLQTLGRHAARDDAAERAGPGYSVAPPEPVPRTRLRRLAERWLPESLLRSRVDPGRAGVLALALVAGVLLLGVAAMAWTSRSDAEPAPPPVLPAPPPPVTTASEPDLVVSVVGRVARPGLVTVEPGSRVADAVEAAGGALPDTDLTGLNLARRLSDGEQLYVAVPVPPQAQAGQSGDGKVDLNTATEEQLDELPGIGEVTAKRIVQWRTEHGRFDSVEQLREIEGIGSSRFARLRDLVRV</sequence>
<dbReference type="InterPro" id="IPR010994">
    <property type="entry name" value="RuvA_2-like"/>
</dbReference>
<name>A0A853ATW2_9PSEU</name>
<dbReference type="InterPro" id="IPR004509">
    <property type="entry name" value="Competence_ComEA_HhH"/>
</dbReference>
<dbReference type="GO" id="GO:0015628">
    <property type="term" value="P:protein secretion by the type II secretion system"/>
    <property type="evidence" value="ECO:0007669"/>
    <property type="project" value="TreeGrafter"/>
</dbReference>
<dbReference type="EMBL" id="JACCFJ010000001">
    <property type="protein sequence ID" value="NYI86093.1"/>
    <property type="molecule type" value="Genomic_DNA"/>
</dbReference>
<dbReference type="Pfam" id="PF10531">
    <property type="entry name" value="SLBB"/>
    <property type="match status" value="1"/>
</dbReference>
<feature type="region of interest" description="Disordered" evidence="1">
    <location>
        <begin position="1"/>
        <end position="20"/>
    </location>
</feature>
<dbReference type="GO" id="GO:0015627">
    <property type="term" value="C:type II protein secretion system complex"/>
    <property type="evidence" value="ECO:0007669"/>
    <property type="project" value="TreeGrafter"/>
</dbReference>
<keyword evidence="2" id="KW-1133">Transmembrane helix</keyword>
<evidence type="ECO:0000259" key="3">
    <source>
        <dbReference type="SMART" id="SM00278"/>
    </source>
</evidence>
<dbReference type="AlphaFoldDB" id="A0A853ATW2"/>
<dbReference type="NCBIfam" id="TIGR00426">
    <property type="entry name" value="competence protein ComEA helix-hairpin-helix repeat region"/>
    <property type="match status" value="1"/>
</dbReference>
<feature type="transmembrane region" description="Helical" evidence="2">
    <location>
        <begin position="78"/>
        <end position="99"/>
    </location>
</feature>
<protein>
    <submittedName>
        <fullName evidence="4">Competence protein ComEA</fullName>
    </submittedName>
</protein>
<dbReference type="SUPFAM" id="SSF47781">
    <property type="entry name" value="RuvA domain 2-like"/>
    <property type="match status" value="1"/>
</dbReference>
<dbReference type="Pfam" id="PF12836">
    <property type="entry name" value="HHH_3"/>
    <property type="match status" value="1"/>
</dbReference>
<proteinExistence type="predicted"/>
<evidence type="ECO:0000256" key="2">
    <source>
        <dbReference type="SAM" id="Phobius"/>
    </source>
</evidence>
<keyword evidence="2" id="KW-0812">Transmembrane</keyword>
<reference evidence="4 5" key="1">
    <citation type="submission" date="2020-07" db="EMBL/GenBank/DDBJ databases">
        <title>Sequencing the genomes of 1000 actinobacteria strains.</title>
        <authorList>
            <person name="Klenk H.-P."/>
        </authorList>
    </citation>
    <scope>NUCLEOTIDE SEQUENCE [LARGE SCALE GENOMIC DNA]</scope>
    <source>
        <strain evidence="4 5">DSM 44065</strain>
    </source>
</reference>
<dbReference type="PANTHER" id="PTHR21180">
    <property type="entry name" value="ENDONUCLEASE/EXONUCLEASE/PHOSPHATASE FAMILY DOMAIN-CONTAINING PROTEIN 1"/>
    <property type="match status" value="1"/>
</dbReference>
<feature type="domain" description="Helix-hairpin-helix DNA-binding motif class 1" evidence="3">
    <location>
        <begin position="239"/>
        <end position="258"/>
    </location>
</feature>
<dbReference type="PANTHER" id="PTHR21180:SF32">
    <property type="entry name" value="ENDONUCLEASE_EXONUCLEASE_PHOSPHATASE FAMILY DOMAIN-CONTAINING PROTEIN 1"/>
    <property type="match status" value="1"/>
</dbReference>
<dbReference type="InterPro" id="IPR051675">
    <property type="entry name" value="Endo/Exo/Phosphatase_dom_1"/>
</dbReference>
<feature type="region of interest" description="Disordered" evidence="1">
    <location>
        <begin position="25"/>
        <end position="51"/>
    </location>
</feature>
<dbReference type="InterPro" id="IPR019554">
    <property type="entry name" value="Soluble_ligand-bd"/>
</dbReference>
<evidence type="ECO:0000313" key="4">
    <source>
        <dbReference type="EMBL" id="NYI86093.1"/>
    </source>
</evidence>
<dbReference type="SMART" id="SM00278">
    <property type="entry name" value="HhH1"/>
    <property type="match status" value="2"/>
</dbReference>
<dbReference type="InterPro" id="IPR003583">
    <property type="entry name" value="Hlx-hairpin-Hlx_DNA-bd_motif"/>
</dbReference>
<dbReference type="GO" id="GO:0006281">
    <property type="term" value="P:DNA repair"/>
    <property type="evidence" value="ECO:0007669"/>
    <property type="project" value="InterPro"/>
</dbReference>
<feature type="domain" description="Helix-hairpin-helix DNA-binding motif class 1" evidence="3">
    <location>
        <begin position="209"/>
        <end position="228"/>
    </location>
</feature>
<dbReference type="GO" id="GO:0003677">
    <property type="term" value="F:DNA binding"/>
    <property type="evidence" value="ECO:0007669"/>
    <property type="project" value="InterPro"/>
</dbReference>
<gene>
    <name evidence="4" type="ORF">HNR68_004723</name>
</gene>
<dbReference type="Proteomes" id="UP000587002">
    <property type="component" value="Unassembled WGS sequence"/>
</dbReference>
<dbReference type="RefSeq" id="WP_179723911.1">
    <property type="nucleotide sequence ID" value="NZ_BAABFH010000001.1"/>
</dbReference>
<evidence type="ECO:0000313" key="5">
    <source>
        <dbReference type="Proteomes" id="UP000587002"/>
    </source>
</evidence>
<accession>A0A853ATW2</accession>